<evidence type="ECO:0000259" key="8">
    <source>
        <dbReference type="Pfam" id="PF02775"/>
    </source>
</evidence>
<dbReference type="Proteomes" id="UP001275436">
    <property type="component" value="Unassembled WGS sequence"/>
</dbReference>
<comment type="caution">
    <text evidence="11">The sequence shown here is derived from an EMBL/GenBank/DDBJ whole genome shotgun (WGS) entry which is preliminary data.</text>
</comment>
<keyword evidence="2 7" id="KW-0808">Transferase</keyword>
<evidence type="ECO:0000256" key="4">
    <source>
        <dbReference type="ARBA" id="ARBA00022842"/>
    </source>
</evidence>
<dbReference type="Pfam" id="PF02775">
    <property type="entry name" value="TPP_enzyme_C"/>
    <property type="match status" value="1"/>
</dbReference>
<evidence type="ECO:0000256" key="3">
    <source>
        <dbReference type="ARBA" id="ARBA00022723"/>
    </source>
</evidence>
<evidence type="ECO:0000259" key="10">
    <source>
        <dbReference type="Pfam" id="PF16582"/>
    </source>
</evidence>
<dbReference type="HAMAP" id="MF_01659">
    <property type="entry name" value="MenD"/>
    <property type="match status" value="1"/>
</dbReference>
<proteinExistence type="inferred from homology"/>
<dbReference type="InterPro" id="IPR004433">
    <property type="entry name" value="MenaQ_synth_MenD"/>
</dbReference>
<comment type="cofactor">
    <cofactor evidence="7">
        <name>thiamine diphosphate</name>
        <dbReference type="ChEBI" id="CHEBI:58937"/>
    </cofactor>
    <text evidence="7">Binds 1 thiamine pyrophosphate per subunit.</text>
</comment>
<name>A0ABQ5TLG0_9BACI</name>
<dbReference type="InterPro" id="IPR029061">
    <property type="entry name" value="THDP-binding"/>
</dbReference>
<keyword evidence="4 7" id="KW-0460">Magnesium</keyword>
<keyword evidence="1 7" id="KW-0474">Menaquinone biosynthesis</keyword>
<comment type="pathway">
    <text evidence="7">Quinol/quinone metabolism; menaquinone biosynthesis.</text>
</comment>
<dbReference type="EC" id="2.2.1.9" evidence="7"/>
<accession>A0ABQ5TLG0</accession>
<feature type="domain" description="Thiamine pyrophosphate enzyme N-terminal TPP-binding" evidence="9">
    <location>
        <begin position="14"/>
        <end position="125"/>
    </location>
</feature>
<keyword evidence="3 7" id="KW-0479">Metal-binding</keyword>
<keyword evidence="5 7" id="KW-0786">Thiamine pyrophosphate</keyword>
<evidence type="ECO:0000259" key="9">
    <source>
        <dbReference type="Pfam" id="PF02776"/>
    </source>
</evidence>
<dbReference type="InterPro" id="IPR029035">
    <property type="entry name" value="DHS-like_NAD/FAD-binding_dom"/>
</dbReference>
<dbReference type="InterPro" id="IPR011766">
    <property type="entry name" value="TPP_enzyme_TPP-bd"/>
</dbReference>
<comment type="cofactor">
    <cofactor evidence="7">
        <name>Mg(2+)</name>
        <dbReference type="ChEBI" id="CHEBI:18420"/>
    </cofactor>
    <cofactor evidence="7">
        <name>Mn(2+)</name>
        <dbReference type="ChEBI" id="CHEBI:29035"/>
    </cofactor>
</comment>
<comment type="catalytic activity">
    <reaction evidence="7">
        <text>isochorismate + 2-oxoglutarate + H(+) = 5-enolpyruvoyl-6-hydroxy-2-succinyl-cyclohex-3-ene-1-carboxylate + CO2</text>
        <dbReference type="Rhea" id="RHEA:25593"/>
        <dbReference type="ChEBI" id="CHEBI:15378"/>
        <dbReference type="ChEBI" id="CHEBI:16526"/>
        <dbReference type="ChEBI" id="CHEBI:16810"/>
        <dbReference type="ChEBI" id="CHEBI:29780"/>
        <dbReference type="ChEBI" id="CHEBI:58818"/>
        <dbReference type="EC" id="2.2.1.9"/>
    </reaction>
</comment>
<evidence type="ECO:0000313" key="11">
    <source>
        <dbReference type="EMBL" id="GLO66992.1"/>
    </source>
</evidence>
<dbReference type="InterPro" id="IPR032264">
    <property type="entry name" value="MenD_middle"/>
</dbReference>
<dbReference type="SUPFAM" id="SSF52518">
    <property type="entry name" value="Thiamin diphosphate-binding fold (THDP-binding)"/>
    <property type="match status" value="2"/>
</dbReference>
<dbReference type="RefSeq" id="WP_317958232.1">
    <property type="nucleotide sequence ID" value="NZ_BSKO01000001.1"/>
</dbReference>
<feature type="domain" description="Thiamine pyrophosphate enzyme TPP-binding" evidence="8">
    <location>
        <begin position="438"/>
        <end position="552"/>
    </location>
</feature>
<evidence type="ECO:0000256" key="6">
    <source>
        <dbReference type="ARBA" id="ARBA00023211"/>
    </source>
</evidence>
<evidence type="ECO:0000256" key="7">
    <source>
        <dbReference type="HAMAP-Rule" id="MF_01659"/>
    </source>
</evidence>
<dbReference type="Gene3D" id="3.40.50.970">
    <property type="match status" value="2"/>
</dbReference>
<evidence type="ECO:0000313" key="12">
    <source>
        <dbReference type="Proteomes" id="UP001275436"/>
    </source>
</evidence>
<dbReference type="PANTHER" id="PTHR42916:SF1">
    <property type="entry name" value="PROTEIN PHYLLO, CHLOROPLASTIC"/>
    <property type="match status" value="1"/>
</dbReference>
<evidence type="ECO:0000256" key="1">
    <source>
        <dbReference type="ARBA" id="ARBA00022428"/>
    </source>
</evidence>
<dbReference type="InterPro" id="IPR012001">
    <property type="entry name" value="Thiamin_PyroP_enz_TPP-bd_dom"/>
</dbReference>
<dbReference type="PANTHER" id="PTHR42916">
    <property type="entry name" value="2-SUCCINYL-5-ENOLPYRUVYL-6-HYDROXY-3-CYCLOHEXENE-1-CARBOXYLATE SYNTHASE"/>
    <property type="match status" value="1"/>
</dbReference>
<evidence type="ECO:0000256" key="2">
    <source>
        <dbReference type="ARBA" id="ARBA00022679"/>
    </source>
</evidence>
<sequence length="578" mass="64827">MDYTEKLTRYVANFVDELAKSGVTDVVISPGSRSTPLALVFTEHPSIKEWIIVDERSAAFFALGLAKKSNRAVVVVCTSGTAAANYYPAIVEAHYSRVPLLVLTADRPHELRHIGAPQTIEQIKMYGDYTKWFHEMALPEATDRMLHYVRNKASHAKHVAEEGNPGVVHLNFPLREPLTPNFSLDSIWSTNSYTRQNIMQEGTKQLTTKQLQRLLEELGPNKKGLFVCGPQTDAKFADAVTSLAGKWGIPVVADPLSQIRTGKHHKDNVIDGYDAFLREPEIRDKLKPDYIIRFGAMPVSKAYLFYVMENVDIPQYVIEPSEGIRDHSSNQGTFLFAEPAIFCEQLNQMTENQDVSIEWLKTWQEMNQIAKHYLLEGIEEQITEGEAVRGLAEVIPDGSTLYVGNSMAIRDVDTFYMTSPKSINILANRGANGIDGMVSSGVGASADNERVTLLLGDLSLFHDMNGLFAAKHYTLPITIVLINNNGGGIFSFLPQAKDKRHFEALFGTPMNLSFEQVARLYDANYNHVNTEEELKVALYESYRLDGLSIIEVKTDREQNVLWHQAKWQSIKKAILKDG</sequence>
<dbReference type="Pfam" id="PF02776">
    <property type="entry name" value="TPP_enzyme_N"/>
    <property type="match status" value="1"/>
</dbReference>
<comment type="function">
    <text evidence="7">Catalyzes the thiamine diphosphate-dependent decarboxylation of 2-oxoglutarate and the subsequent addition of the resulting succinic semialdehyde-thiamine pyrophosphate anion to isochorismate to yield 2-succinyl-5-enolpyruvyl-6-hydroxy-3-cyclohexene-1-carboxylate (SEPHCHC).</text>
</comment>
<organism evidence="11 12">
    <name type="scientific">Oceanobacillus kimchii</name>
    <dbReference type="NCBI Taxonomy" id="746691"/>
    <lineage>
        <taxon>Bacteria</taxon>
        <taxon>Bacillati</taxon>
        <taxon>Bacillota</taxon>
        <taxon>Bacilli</taxon>
        <taxon>Bacillales</taxon>
        <taxon>Bacillaceae</taxon>
        <taxon>Oceanobacillus</taxon>
    </lineage>
</organism>
<comment type="pathway">
    <text evidence="7">Quinol/quinone metabolism; 1,4-dihydroxy-2-naphthoate biosynthesis; 1,4-dihydroxy-2-naphthoate from chorismate: step 2/7.</text>
</comment>
<dbReference type="NCBIfam" id="TIGR00173">
    <property type="entry name" value="menD"/>
    <property type="match status" value="1"/>
</dbReference>
<dbReference type="CDD" id="cd07037">
    <property type="entry name" value="TPP_PYR_MenD"/>
    <property type="match status" value="1"/>
</dbReference>
<gene>
    <name evidence="7 11" type="primary">menD</name>
    <name evidence="11" type="ORF">MACH08_27760</name>
</gene>
<keyword evidence="12" id="KW-1185">Reference proteome</keyword>
<reference evidence="11 12" key="1">
    <citation type="submission" date="2023-02" db="EMBL/GenBank/DDBJ databases">
        <title>Oceanobacillus kimchii IFOP_LL358 isolated form Alexandrium catenella lab strain.</title>
        <authorList>
            <person name="Gajardo G."/>
            <person name="Ueki S."/>
            <person name="Maruyama F."/>
        </authorList>
    </citation>
    <scope>NUCLEOTIDE SEQUENCE [LARGE SCALE GENOMIC DNA]</scope>
    <source>
        <strain evidence="11 12">IFOP_LL358</strain>
    </source>
</reference>
<dbReference type="Gene3D" id="3.40.50.1220">
    <property type="entry name" value="TPP-binding domain"/>
    <property type="match status" value="1"/>
</dbReference>
<dbReference type="PIRSF" id="PIRSF004983">
    <property type="entry name" value="MenD"/>
    <property type="match status" value="1"/>
</dbReference>
<dbReference type="EMBL" id="BSKO01000001">
    <property type="protein sequence ID" value="GLO66992.1"/>
    <property type="molecule type" value="Genomic_DNA"/>
</dbReference>
<dbReference type="CDD" id="cd02009">
    <property type="entry name" value="TPP_SHCHC_synthase"/>
    <property type="match status" value="1"/>
</dbReference>
<dbReference type="Pfam" id="PF16582">
    <property type="entry name" value="TPP_enzyme_M_2"/>
    <property type="match status" value="1"/>
</dbReference>
<comment type="similarity">
    <text evidence="7">Belongs to the TPP enzyme family. MenD subfamily.</text>
</comment>
<dbReference type="SUPFAM" id="SSF52467">
    <property type="entry name" value="DHS-like NAD/FAD-binding domain"/>
    <property type="match status" value="1"/>
</dbReference>
<evidence type="ECO:0000256" key="5">
    <source>
        <dbReference type="ARBA" id="ARBA00023052"/>
    </source>
</evidence>
<protein>
    <recommendedName>
        <fullName evidence="7">2-succinyl-5-enolpyruvyl-6-hydroxy-3-cyclohexene-1-carboxylate synthase</fullName>
        <shortName evidence="7">SEPHCHC synthase</shortName>
        <ecNumber evidence="7">2.2.1.9</ecNumber>
    </recommendedName>
    <alternativeName>
        <fullName evidence="7">Menaquinone biosynthesis protein MenD</fullName>
    </alternativeName>
</protein>
<comment type="subunit">
    <text evidence="7">Homodimer.</text>
</comment>
<feature type="domain" description="Menaquinone biosynthesis protein MenD middle" evidence="10">
    <location>
        <begin position="205"/>
        <end position="403"/>
    </location>
</feature>
<keyword evidence="6 7" id="KW-0464">Manganese</keyword>